<dbReference type="Pfam" id="PF00903">
    <property type="entry name" value="Glyoxalase"/>
    <property type="match status" value="1"/>
</dbReference>
<evidence type="ECO:0000259" key="2">
    <source>
        <dbReference type="PROSITE" id="PS51819"/>
    </source>
</evidence>
<dbReference type="PROSITE" id="PS51819">
    <property type="entry name" value="VOC"/>
    <property type="match status" value="1"/>
</dbReference>
<reference evidence="3 4" key="1">
    <citation type="submission" date="2014-08" db="EMBL/GenBank/DDBJ databases">
        <title>Comparative genomics of the Paenibacillus odorifer group.</title>
        <authorList>
            <person name="den Bakker H.C."/>
            <person name="Tsai Y.-C."/>
            <person name="Martin N."/>
            <person name="Korlach J."/>
            <person name="Wiedmann M."/>
        </authorList>
    </citation>
    <scope>NUCLEOTIDE SEQUENCE [LARGE SCALE GENOMIC DNA]</scope>
    <source>
        <strain evidence="3 4">DSM 15220</strain>
    </source>
</reference>
<dbReference type="InterPro" id="IPR018146">
    <property type="entry name" value="Glyoxalase_1_CS"/>
</dbReference>
<dbReference type="PROSITE" id="PS00934">
    <property type="entry name" value="GLYOXALASE_I_1"/>
    <property type="match status" value="1"/>
</dbReference>
<keyword evidence="1" id="KW-0479">Metal-binding</keyword>
<dbReference type="InterPro" id="IPR004360">
    <property type="entry name" value="Glyas_Fos-R_dOase_dom"/>
</dbReference>
<dbReference type="InterPro" id="IPR037523">
    <property type="entry name" value="VOC_core"/>
</dbReference>
<dbReference type="GO" id="GO:0046872">
    <property type="term" value="F:metal ion binding"/>
    <property type="evidence" value="ECO:0007669"/>
    <property type="project" value="UniProtKB-KW"/>
</dbReference>
<dbReference type="Gene3D" id="3.10.180.10">
    <property type="entry name" value="2,3-Dihydroxybiphenyl 1,2-Dioxygenase, domain 1"/>
    <property type="match status" value="1"/>
</dbReference>
<dbReference type="OrthoDB" id="9804944at2"/>
<keyword evidence="4" id="KW-1185">Reference proteome</keyword>
<dbReference type="SUPFAM" id="SSF54593">
    <property type="entry name" value="Glyoxalase/Bleomycin resistance protein/Dihydroxybiphenyl dioxygenase"/>
    <property type="match status" value="1"/>
</dbReference>
<name>A0A089MH50_9BACL</name>
<proteinExistence type="predicted"/>
<sequence>MNSEFQIKGIRQVSIRVHDIEAATRFYQDTLGLKLLFQIPNMTFFECNGIQIVLGIAEDPQFDHPSSVFYFIVDNINSAYETLVNRNVYFLDKPHKVAEMGQTATWMTFFHDPDQNVHALVSEVSVSQ</sequence>
<gene>
    <name evidence="3" type="ORF">PGRAT_32120</name>
</gene>
<evidence type="ECO:0000313" key="4">
    <source>
        <dbReference type="Proteomes" id="UP000029500"/>
    </source>
</evidence>
<dbReference type="Proteomes" id="UP000029500">
    <property type="component" value="Chromosome"/>
</dbReference>
<accession>A0A089MH50</accession>
<dbReference type="RefSeq" id="WP_025705709.1">
    <property type="nucleotide sequence ID" value="NZ_CP009287.1"/>
</dbReference>
<dbReference type="HOGENOM" id="CLU_155790_0_0_9"/>
<evidence type="ECO:0000313" key="3">
    <source>
        <dbReference type="EMBL" id="AIQ71720.1"/>
    </source>
</evidence>
<evidence type="ECO:0000256" key="1">
    <source>
        <dbReference type="ARBA" id="ARBA00022723"/>
    </source>
</evidence>
<dbReference type="AlphaFoldDB" id="A0A089MH50"/>
<feature type="domain" description="VOC" evidence="2">
    <location>
        <begin position="9"/>
        <end position="123"/>
    </location>
</feature>
<dbReference type="GO" id="GO:0004462">
    <property type="term" value="F:lactoylglutathione lyase activity"/>
    <property type="evidence" value="ECO:0007669"/>
    <property type="project" value="InterPro"/>
</dbReference>
<dbReference type="EMBL" id="CP009287">
    <property type="protein sequence ID" value="AIQ71720.1"/>
    <property type="molecule type" value="Genomic_DNA"/>
</dbReference>
<protein>
    <submittedName>
        <fullName evidence="3">Glyoxalase</fullName>
    </submittedName>
</protein>
<dbReference type="eggNOG" id="COG0346">
    <property type="taxonomic scope" value="Bacteria"/>
</dbReference>
<organism evidence="3 4">
    <name type="scientific">Paenibacillus graminis</name>
    <dbReference type="NCBI Taxonomy" id="189425"/>
    <lineage>
        <taxon>Bacteria</taxon>
        <taxon>Bacillati</taxon>
        <taxon>Bacillota</taxon>
        <taxon>Bacilli</taxon>
        <taxon>Bacillales</taxon>
        <taxon>Paenibacillaceae</taxon>
        <taxon>Paenibacillus</taxon>
    </lineage>
</organism>
<dbReference type="KEGG" id="pgm:PGRAT_32120"/>
<dbReference type="InterPro" id="IPR029068">
    <property type="entry name" value="Glyas_Bleomycin-R_OHBP_Dase"/>
</dbReference>